<proteinExistence type="predicted"/>
<name>A0ABR2ZNS8_9AGAR</name>
<sequence>MSDSKSKLWSKFVEEEVSDRVEWGTRKDTNVSLDDMPVEKFHVKRRKKQWQDQSPSKKSGTRRVFKARTEGEKEGQKNRRQKENDKEDNGRHSNVVDNVQRTYSQHVEEQMDLCGPEPPETWSESTVSEEAVEKYLREFQEGRVGSYHIGTFLFIVQDWSTEEDSSEDEDKLVVLFRRERLSDLSVERPVWLNLFSVRERNSHVSELEKRAVVTFRGTDDGSGDWLCMASKHMKSRSCQHQSMARNVFRAFNAQADEPDIDGEGDDTLAVPDDEPAPILEEMLVVEPVNGDSTFERSISYLPIRPPEWVLLPTDIPHYPRRSPKSPVPNVIEPREAGRSNCDVRFSPEMLEMPKISRRCKVYTLTEELERQIELVRCLRCHPHKHCFIGPDTRGLGLFNYNNSVLMSHELLNEYVSRFTSSVSQFAAFVEGMSRIYSRRGFLFVKEDLFHSVWFAYASLQDFSGDMSCPVCQEEPDCVIWDGITLAYGKEHLTGDLKPLTELRTEAPVRNRHYLEKPQMIQETRKEPIRRLMRCWLEGCKPVRRRGEGDSNSDDGAPRADMSVFGTVSERLGKVSKPLKDLFGRVFLLQSAIDEGLKRLYRALFIQVT</sequence>
<protein>
    <recommendedName>
        <fullName evidence="2">HMG domain-containing protein</fullName>
    </recommendedName>
</protein>
<feature type="compositionally biased region" description="Basic and acidic residues" evidence="1">
    <location>
        <begin position="67"/>
        <end position="91"/>
    </location>
</feature>
<gene>
    <name evidence="3" type="ORF">AAF712_010294</name>
</gene>
<dbReference type="Pfam" id="PF18717">
    <property type="entry name" value="CxC4"/>
    <property type="match status" value="1"/>
</dbReference>
<evidence type="ECO:0000259" key="2">
    <source>
        <dbReference type="Pfam" id="PF18717"/>
    </source>
</evidence>
<evidence type="ECO:0000256" key="1">
    <source>
        <dbReference type="SAM" id="MobiDB-lite"/>
    </source>
</evidence>
<dbReference type="EMBL" id="JBBXMP010000095">
    <property type="protein sequence ID" value="KAL0062839.1"/>
    <property type="molecule type" value="Genomic_DNA"/>
</dbReference>
<comment type="caution">
    <text evidence="3">The sequence shown here is derived from an EMBL/GenBank/DDBJ whole genome shotgun (WGS) entry which is preliminary data.</text>
</comment>
<feature type="region of interest" description="Disordered" evidence="1">
    <location>
        <begin position="23"/>
        <end position="96"/>
    </location>
</feature>
<accession>A0ABR2ZNS8</accession>
<reference evidence="3 4" key="1">
    <citation type="submission" date="2024-05" db="EMBL/GenBank/DDBJ databases">
        <title>A draft genome resource for the thread blight pathogen Marasmius tenuissimus strain MS-2.</title>
        <authorList>
            <person name="Yulfo-Soto G.E."/>
            <person name="Baruah I.K."/>
            <person name="Amoako-Attah I."/>
            <person name="Bukari Y."/>
            <person name="Meinhardt L.W."/>
            <person name="Bailey B.A."/>
            <person name="Cohen S.P."/>
        </authorList>
    </citation>
    <scope>NUCLEOTIDE SEQUENCE [LARGE SCALE GENOMIC DNA]</scope>
    <source>
        <strain evidence="3 4">MS-2</strain>
    </source>
</reference>
<evidence type="ECO:0000313" key="4">
    <source>
        <dbReference type="Proteomes" id="UP001437256"/>
    </source>
</evidence>
<keyword evidence="4" id="KW-1185">Reference proteome</keyword>
<organism evidence="3 4">
    <name type="scientific">Marasmius tenuissimus</name>
    <dbReference type="NCBI Taxonomy" id="585030"/>
    <lineage>
        <taxon>Eukaryota</taxon>
        <taxon>Fungi</taxon>
        <taxon>Dikarya</taxon>
        <taxon>Basidiomycota</taxon>
        <taxon>Agaricomycotina</taxon>
        <taxon>Agaricomycetes</taxon>
        <taxon>Agaricomycetidae</taxon>
        <taxon>Agaricales</taxon>
        <taxon>Marasmiineae</taxon>
        <taxon>Marasmiaceae</taxon>
        <taxon>Marasmius</taxon>
    </lineage>
</organism>
<dbReference type="InterPro" id="IPR040648">
    <property type="entry name" value="HMGXB3_CxC4"/>
</dbReference>
<dbReference type="Proteomes" id="UP001437256">
    <property type="component" value="Unassembled WGS sequence"/>
</dbReference>
<feature type="domain" description="HMG" evidence="2">
    <location>
        <begin position="331"/>
        <end position="456"/>
    </location>
</feature>
<evidence type="ECO:0000313" key="3">
    <source>
        <dbReference type="EMBL" id="KAL0062839.1"/>
    </source>
</evidence>